<organism evidence="1 2">
    <name type="scientific">Caerostris extrusa</name>
    <name type="common">Bark spider</name>
    <name type="synonym">Caerostris bankana</name>
    <dbReference type="NCBI Taxonomy" id="172846"/>
    <lineage>
        <taxon>Eukaryota</taxon>
        <taxon>Metazoa</taxon>
        <taxon>Ecdysozoa</taxon>
        <taxon>Arthropoda</taxon>
        <taxon>Chelicerata</taxon>
        <taxon>Arachnida</taxon>
        <taxon>Araneae</taxon>
        <taxon>Araneomorphae</taxon>
        <taxon>Entelegynae</taxon>
        <taxon>Araneoidea</taxon>
        <taxon>Araneidae</taxon>
        <taxon>Caerostris</taxon>
    </lineage>
</organism>
<dbReference type="AlphaFoldDB" id="A0AAV4VUV1"/>
<accession>A0AAV4VUV1</accession>
<comment type="caution">
    <text evidence="1">The sequence shown here is derived from an EMBL/GenBank/DDBJ whole genome shotgun (WGS) entry which is preliminary data.</text>
</comment>
<dbReference type="Proteomes" id="UP001054945">
    <property type="component" value="Unassembled WGS sequence"/>
</dbReference>
<keyword evidence="2" id="KW-1185">Reference proteome</keyword>
<name>A0AAV4VUV1_CAEEX</name>
<dbReference type="EMBL" id="BPLR01015191">
    <property type="protein sequence ID" value="GIY74256.1"/>
    <property type="molecule type" value="Genomic_DNA"/>
</dbReference>
<sequence>MPTLDIMTPLVSIRAKVPSAGGFVAETVSKNEETRWCLRDRSLRNWVVCRINSKSRRYGKHTVREERSCRPIKDVWAGRKKFRPEIVRTGKLPDSQPLKALTNLLTCSEAPGRD</sequence>
<proteinExistence type="predicted"/>
<evidence type="ECO:0000313" key="2">
    <source>
        <dbReference type="Proteomes" id="UP001054945"/>
    </source>
</evidence>
<evidence type="ECO:0000313" key="1">
    <source>
        <dbReference type="EMBL" id="GIY74256.1"/>
    </source>
</evidence>
<protein>
    <submittedName>
        <fullName evidence="1">Uncharacterized protein</fullName>
    </submittedName>
</protein>
<reference evidence="1 2" key="1">
    <citation type="submission" date="2021-06" db="EMBL/GenBank/DDBJ databases">
        <title>Caerostris extrusa draft genome.</title>
        <authorList>
            <person name="Kono N."/>
            <person name="Arakawa K."/>
        </authorList>
    </citation>
    <scope>NUCLEOTIDE SEQUENCE [LARGE SCALE GENOMIC DNA]</scope>
</reference>
<gene>
    <name evidence="1" type="ORF">CEXT_350731</name>
</gene>